<keyword evidence="4" id="KW-1185">Reference proteome</keyword>
<comment type="caution">
    <text evidence="3">The sequence shown here is derived from an EMBL/GenBank/DDBJ whole genome shotgun (WGS) entry which is preliminary data.</text>
</comment>
<dbReference type="NCBIfam" id="TIGR02675">
    <property type="entry name" value="tape_meas_nterm"/>
    <property type="match status" value="1"/>
</dbReference>
<name>A0A9W6J840_9HYPH</name>
<accession>A0A9W6J840</accession>
<evidence type="ECO:0000259" key="2">
    <source>
        <dbReference type="Pfam" id="PF20155"/>
    </source>
</evidence>
<feature type="region of interest" description="Disordered" evidence="1">
    <location>
        <begin position="681"/>
        <end position="704"/>
    </location>
</feature>
<dbReference type="Pfam" id="PF20155">
    <property type="entry name" value="TMP_3"/>
    <property type="match status" value="1"/>
</dbReference>
<evidence type="ECO:0000313" key="3">
    <source>
        <dbReference type="EMBL" id="GLK71571.1"/>
    </source>
</evidence>
<sequence>MATDREGLQVVLEGRITDLEKKMARADGVTTRTYNKMSQGAARTSLSINKSMGQIAERTGASFAAFGRSAAAGIAAALSVQSIARAAAAYTDLTNKLKVTGLQGDALAGTFRDLFEIAQRNGTAIEPLVTLYSRLSQAQAELGVSGEELTRFTEGIAVALRAGSADAQEASGALLQLGQALGGSVVRAEEFNSLLEGTPTVLQTVATGLEEAGGSVSKLRNLVLAGKVSSEAFFRAFLAGMPQLEQKAAKATGTVSQGMTRVSNALIAVVGELDKTTGASEAAATNLSNVGKAIEGLPGYINTAVAGLKTLRTYLSDFGNLPIWRRIGEAIGVDYSAEGMAGYGITKPQAAQRAGSSRGGGTTMARTGVSTVSIADAPVTGDKATRERLNDYQRLTAAIGERRDAINAETAAQAGLNPLVNDYGFALEKARAQYDLMQAATEAGLKITPTLQAQIDALATSYADASVAAGQLAEEQGKLQQSAAEFNDLGRDVLGGFISDMQRGVSAAQALEGALGKVADKLLDMALNAIFPSTGGAGLFSSLFGGAPTGLASGGPVRAATGGRISGPGTGTSDSIPARLSNGEYVVNADATRKNRALLDAINNGVVRHLADGGAVVPRLPDFRPAVQHGARASGGGIVVHNNVQTLPGTTADTRTSIGADGSLNIMTKIRQIAREEALNQLSPGSRGGQMLQQHWGVRRSDLA</sequence>
<dbReference type="RefSeq" id="WP_213372890.1">
    <property type="nucleotide sequence ID" value="NZ_BSFJ01000005.1"/>
</dbReference>
<dbReference type="EMBL" id="BSFJ01000005">
    <property type="protein sequence ID" value="GLK71571.1"/>
    <property type="molecule type" value="Genomic_DNA"/>
</dbReference>
<dbReference type="Proteomes" id="UP001143370">
    <property type="component" value="Unassembled WGS sequence"/>
</dbReference>
<feature type="domain" description="Tape measure protein N-terminal" evidence="2">
    <location>
        <begin position="81"/>
        <end position="275"/>
    </location>
</feature>
<reference evidence="3" key="1">
    <citation type="journal article" date="2014" name="Int. J. Syst. Evol. Microbiol.">
        <title>Complete genome sequence of Corynebacterium casei LMG S-19264T (=DSM 44701T), isolated from a smear-ripened cheese.</title>
        <authorList>
            <consortium name="US DOE Joint Genome Institute (JGI-PGF)"/>
            <person name="Walter F."/>
            <person name="Albersmeier A."/>
            <person name="Kalinowski J."/>
            <person name="Ruckert C."/>
        </authorList>
    </citation>
    <scope>NUCLEOTIDE SEQUENCE</scope>
    <source>
        <strain evidence="3">VKM B-2484</strain>
    </source>
</reference>
<reference evidence="3" key="2">
    <citation type="submission" date="2023-01" db="EMBL/GenBank/DDBJ databases">
        <authorList>
            <person name="Sun Q."/>
            <person name="Evtushenko L."/>
        </authorList>
    </citation>
    <scope>NUCLEOTIDE SEQUENCE</scope>
    <source>
        <strain evidence="3">VKM B-2484</strain>
    </source>
</reference>
<protein>
    <recommendedName>
        <fullName evidence="2">Tape measure protein N-terminal domain-containing protein</fullName>
    </recommendedName>
</protein>
<gene>
    <name evidence="3" type="ORF">GCM10017643_16860</name>
</gene>
<dbReference type="InterPro" id="IPR013491">
    <property type="entry name" value="Tape_meas_N"/>
</dbReference>
<proteinExistence type="predicted"/>
<dbReference type="AlphaFoldDB" id="A0A9W6J840"/>
<evidence type="ECO:0000313" key="4">
    <source>
        <dbReference type="Proteomes" id="UP001143370"/>
    </source>
</evidence>
<organism evidence="3 4">
    <name type="scientific">Ancylobacter dichloromethanicus</name>
    <dbReference type="NCBI Taxonomy" id="518825"/>
    <lineage>
        <taxon>Bacteria</taxon>
        <taxon>Pseudomonadati</taxon>
        <taxon>Pseudomonadota</taxon>
        <taxon>Alphaproteobacteria</taxon>
        <taxon>Hyphomicrobiales</taxon>
        <taxon>Xanthobacteraceae</taxon>
        <taxon>Ancylobacter</taxon>
    </lineage>
</organism>
<evidence type="ECO:0000256" key="1">
    <source>
        <dbReference type="SAM" id="MobiDB-lite"/>
    </source>
</evidence>